<dbReference type="SUPFAM" id="SSF56784">
    <property type="entry name" value="HAD-like"/>
    <property type="match status" value="1"/>
</dbReference>
<organism evidence="1 2">
    <name type="scientific">Marinihelvus fidelis</name>
    <dbReference type="NCBI Taxonomy" id="2613842"/>
    <lineage>
        <taxon>Bacteria</taxon>
        <taxon>Pseudomonadati</taxon>
        <taxon>Pseudomonadota</taxon>
        <taxon>Gammaproteobacteria</taxon>
        <taxon>Chromatiales</taxon>
        <taxon>Wenzhouxiangellaceae</taxon>
        <taxon>Marinihelvus</taxon>
    </lineage>
</organism>
<dbReference type="EMBL" id="VYXP01000005">
    <property type="protein sequence ID" value="KAA9131495.1"/>
    <property type="molecule type" value="Genomic_DNA"/>
</dbReference>
<dbReference type="InterPro" id="IPR036412">
    <property type="entry name" value="HAD-like_sf"/>
</dbReference>
<reference evidence="1 2" key="1">
    <citation type="submission" date="2019-09" db="EMBL/GenBank/DDBJ databases">
        <title>Wenzhouxiangella sp. Genome sequencing and assembly.</title>
        <authorList>
            <person name="Zhang R."/>
        </authorList>
    </citation>
    <scope>NUCLEOTIDE SEQUENCE [LARGE SCALE GENOMIC DNA]</scope>
    <source>
        <strain evidence="1 2">W260</strain>
    </source>
</reference>
<dbReference type="Proteomes" id="UP000325372">
    <property type="component" value="Unassembled WGS sequence"/>
</dbReference>
<evidence type="ECO:0000313" key="2">
    <source>
        <dbReference type="Proteomes" id="UP000325372"/>
    </source>
</evidence>
<gene>
    <name evidence="1" type="ORF">F3N42_09260</name>
</gene>
<dbReference type="RefSeq" id="WP_150864145.1">
    <property type="nucleotide sequence ID" value="NZ_VYXP01000005.1"/>
</dbReference>
<proteinExistence type="predicted"/>
<comment type="caution">
    <text evidence="1">The sequence shown here is derived from an EMBL/GenBank/DDBJ whole genome shotgun (WGS) entry which is preliminary data.</text>
</comment>
<dbReference type="AlphaFoldDB" id="A0A5N0T904"/>
<evidence type="ECO:0000313" key="1">
    <source>
        <dbReference type="EMBL" id="KAA9131495.1"/>
    </source>
</evidence>
<sequence length="156" mass="17196">MGRKGYQLLVISRDVLLLAEHSPLESGIFRALANLTRKGCHLLLTAPEPDKWLPTRGRVDHVLTAQSRLQKGIQECGGDLDGVYYVPRSLFTQDRNRRGALEDIMRRFGVSAKQTLLVSNSAPFLKAADGLGIETREVPRGDSAVDVLAKTITTLE</sequence>
<protein>
    <submittedName>
        <fullName evidence="1">Uncharacterized protein</fullName>
    </submittedName>
</protein>
<keyword evidence="2" id="KW-1185">Reference proteome</keyword>
<accession>A0A5N0T904</accession>
<name>A0A5N0T904_9GAMM</name>